<name>A0A0F9M9D3_9ZZZZ</name>
<accession>A0A0F9M9D3</accession>
<dbReference type="AlphaFoldDB" id="A0A0F9M9D3"/>
<sequence>MNTEVSGKEVACPFCNEGDYDLVGLKYHLVGNDFPCKAFGDTLTVEEEQYLRRAKHGQDSQQ</sequence>
<dbReference type="EMBL" id="LAZR01009327">
    <property type="protein sequence ID" value="KKM73270.1"/>
    <property type="molecule type" value="Genomic_DNA"/>
</dbReference>
<organism evidence="1">
    <name type="scientific">marine sediment metagenome</name>
    <dbReference type="NCBI Taxonomy" id="412755"/>
    <lineage>
        <taxon>unclassified sequences</taxon>
        <taxon>metagenomes</taxon>
        <taxon>ecological metagenomes</taxon>
    </lineage>
</organism>
<protein>
    <submittedName>
        <fullName evidence="1">Uncharacterized protein</fullName>
    </submittedName>
</protein>
<proteinExistence type="predicted"/>
<evidence type="ECO:0000313" key="1">
    <source>
        <dbReference type="EMBL" id="KKM73270.1"/>
    </source>
</evidence>
<gene>
    <name evidence="1" type="ORF">LCGC14_1412200</name>
</gene>
<comment type="caution">
    <text evidence="1">The sequence shown here is derived from an EMBL/GenBank/DDBJ whole genome shotgun (WGS) entry which is preliminary data.</text>
</comment>
<reference evidence="1" key="1">
    <citation type="journal article" date="2015" name="Nature">
        <title>Complex archaea that bridge the gap between prokaryotes and eukaryotes.</title>
        <authorList>
            <person name="Spang A."/>
            <person name="Saw J.H."/>
            <person name="Jorgensen S.L."/>
            <person name="Zaremba-Niedzwiedzka K."/>
            <person name="Martijn J."/>
            <person name="Lind A.E."/>
            <person name="van Eijk R."/>
            <person name="Schleper C."/>
            <person name="Guy L."/>
            <person name="Ettema T.J."/>
        </authorList>
    </citation>
    <scope>NUCLEOTIDE SEQUENCE</scope>
</reference>